<dbReference type="KEGG" id="bpb:bpr_I1514"/>
<dbReference type="EMBL" id="CP001810">
    <property type="protein sequence ID" value="ADL34251.1"/>
    <property type="molecule type" value="Genomic_DNA"/>
</dbReference>
<dbReference type="HOGENOM" id="CLU_022931_0_0_9"/>
<organism evidence="2 3">
    <name type="scientific">Butyrivibrio proteoclasticus (strain ATCC 51982 / DSM 14932 / B316)</name>
    <name type="common">Clostridium proteoclasticum</name>
    <dbReference type="NCBI Taxonomy" id="515622"/>
    <lineage>
        <taxon>Bacteria</taxon>
        <taxon>Bacillati</taxon>
        <taxon>Bacillota</taxon>
        <taxon>Clostridia</taxon>
        <taxon>Lachnospirales</taxon>
        <taxon>Lachnospiraceae</taxon>
        <taxon>Butyrivibrio</taxon>
    </lineage>
</organism>
<evidence type="ECO:0000313" key="2">
    <source>
        <dbReference type="EMBL" id="ADL34251.1"/>
    </source>
</evidence>
<name>E0RWF3_BUTPB</name>
<keyword evidence="1" id="KW-0812">Transmembrane</keyword>
<dbReference type="eggNOG" id="COG5297">
    <property type="taxonomic scope" value="Bacteria"/>
</dbReference>
<evidence type="ECO:0000313" key="3">
    <source>
        <dbReference type="Proteomes" id="UP000001299"/>
    </source>
</evidence>
<accession>E0RWF3</accession>
<keyword evidence="3" id="KW-1185">Reference proteome</keyword>
<dbReference type="Pfam" id="PF08757">
    <property type="entry name" value="CotH"/>
    <property type="match status" value="1"/>
</dbReference>
<dbReference type="Proteomes" id="UP000001299">
    <property type="component" value="Chromosome 1"/>
</dbReference>
<dbReference type="AlphaFoldDB" id="E0RWF3"/>
<dbReference type="RefSeq" id="WP_013280905.1">
    <property type="nucleotide sequence ID" value="NC_014387.1"/>
</dbReference>
<proteinExistence type="predicted"/>
<sequence>MSRNRLTCVCIVILSLLVGIGLYSYHQEVNKVENSSHFEHVDRLREGADPGLGFDEFPNGDYSVDESFTSHLPLVVIDLGNDEIPSSYYYDASEERFILKDNVDPYINANISIINNDDNINHLGDEPELESLMKIKYRGNSSILYDKHQYRFKLLDEDGNPRKLNVLGMGEDSEWIINISMIDESLLRNYMCYSIAGEFMPYTPDVRFCEVVIKKDTGYEYQGLYLMMEPVQQGKNRVEINKYNPKNDFTSYIVRRDRFDEEGIMLDTFATQNQLCYGYLDLKYPSGDDVSDKVIDYVTDDISKVEKILFSDDEETFLEYPQYIDVDSFVDYFIFNEFFTNYDAGNNSTYLYKNDRGKLCIGPIWDYDNIADNISAYLLDPEVISFEGQTWFPQLLQSEDFCRKLEKRYTELRNSYFSDEYINSFVDDTISYLGNARLRDWSRWNEQYTGGRFQLIKDRYEVTVDRNFNDYDDVSQRLKDILNEHGSYILPELHKLTVECRYKDAYRIHYEYAALFMIVFLSAVTIARRKV</sequence>
<dbReference type="InterPro" id="IPR014867">
    <property type="entry name" value="Spore_coat_CotH_CotH2/3/7"/>
</dbReference>
<protein>
    <submittedName>
        <fullName evidence="2">CotH family protein</fullName>
    </submittedName>
</protein>
<gene>
    <name evidence="2" type="ordered locus">bpr_I1514</name>
</gene>
<reference evidence="2 3" key="1">
    <citation type="journal article" date="2010" name="PLoS ONE">
        <title>The glycobiome of the rumen bacterium Butyrivibrio proteoclasticus B316(T) highlights adaptation to a polysaccharide-rich environment.</title>
        <authorList>
            <person name="Kelly W.J."/>
            <person name="Leahy S.C."/>
            <person name="Altermann E."/>
            <person name="Yeoman C.J."/>
            <person name="Dunne J.C."/>
            <person name="Kong Z."/>
            <person name="Pacheco D.M."/>
            <person name="Li D."/>
            <person name="Noel S.J."/>
            <person name="Moon C.D."/>
            <person name="Cookson A.L."/>
            <person name="Attwood G.T."/>
        </authorList>
    </citation>
    <scope>NUCLEOTIDE SEQUENCE [LARGE SCALE GENOMIC DNA]</scope>
    <source>
        <strain evidence="3">ATCC 51982 / DSM 14932 / B316</strain>
    </source>
</reference>
<keyword evidence="1" id="KW-1133">Transmembrane helix</keyword>
<keyword evidence="1" id="KW-0472">Membrane</keyword>
<dbReference type="STRING" id="515622.bpr_I1514"/>
<evidence type="ECO:0000256" key="1">
    <source>
        <dbReference type="SAM" id="Phobius"/>
    </source>
</evidence>
<feature type="transmembrane region" description="Helical" evidence="1">
    <location>
        <begin position="510"/>
        <end position="527"/>
    </location>
</feature>